<organism evidence="8 9">
    <name type="scientific">Kockovaella imperatae</name>
    <dbReference type="NCBI Taxonomy" id="4999"/>
    <lineage>
        <taxon>Eukaryota</taxon>
        <taxon>Fungi</taxon>
        <taxon>Dikarya</taxon>
        <taxon>Basidiomycota</taxon>
        <taxon>Agaricomycotina</taxon>
        <taxon>Tremellomycetes</taxon>
        <taxon>Tremellales</taxon>
        <taxon>Cuniculitremaceae</taxon>
        <taxon>Kockovaella</taxon>
    </lineage>
</organism>
<dbReference type="Proteomes" id="UP000193218">
    <property type="component" value="Unassembled WGS sequence"/>
</dbReference>
<comment type="caution">
    <text evidence="8">The sequence shown here is derived from an EMBL/GenBank/DDBJ whole genome shotgun (WGS) entry which is preliminary data.</text>
</comment>
<dbReference type="RefSeq" id="XP_021873396.1">
    <property type="nucleotide sequence ID" value="XM_022014585.1"/>
</dbReference>
<dbReference type="CDD" id="cd02435">
    <property type="entry name" value="CCC1"/>
    <property type="match status" value="1"/>
</dbReference>
<dbReference type="GeneID" id="33556393"/>
<dbReference type="GO" id="GO:0012505">
    <property type="term" value="C:endomembrane system"/>
    <property type="evidence" value="ECO:0007669"/>
    <property type="project" value="UniProtKB-SubCell"/>
</dbReference>
<accession>A0A1Y1UNI0</accession>
<feature type="transmembrane region" description="Helical" evidence="7">
    <location>
        <begin position="342"/>
        <end position="362"/>
    </location>
</feature>
<evidence type="ECO:0000256" key="6">
    <source>
        <dbReference type="SAM" id="MobiDB-lite"/>
    </source>
</evidence>
<feature type="compositionally biased region" description="Polar residues" evidence="6">
    <location>
        <begin position="35"/>
        <end position="44"/>
    </location>
</feature>
<protein>
    <submittedName>
        <fullName evidence="8">VIT family-domain-containing protein</fullName>
    </submittedName>
</protein>
<dbReference type="Pfam" id="PF01988">
    <property type="entry name" value="VIT1"/>
    <property type="match status" value="1"/>
</dbReference>
<dbReference type="STRING" id="4999.A0A1Y1UNI0"/>
<dbReference type="InParanoid" id="A0A1Y1UNI0"/>
<evidence type="ECO:0000313" key="9">
    <source>
        <dbReference type="Proteomes" id="UP000193218"/>
    </source>
</evidence>
<evidence type="ECO:0000256" key="1">
    <source>
        <dbReference type="ARBA" id="ARBA00004127"/>
    </source>
</evidence>
<dbReference type="InterPro" id="IPR008217">
    <property type="entry name" value="Ccc1_fam"/>
</dbReference>
<gene>
    <name evidence="8" type="ORF">BD324DRAFT_614330</name>
</gene>
<evidence type="ECO:0000256" key="7">
    <source>
        <dbReference type="SAM" id="Phobius"/>
    </source>
</evidence>
<keyword evidence="9" id="KW-1185">Reference proteome</keyword>
<evidence type="ECO:0000256" key="2">
    <source>
        <dbReference type="ARBA" id="ARBA00007049"/>
    </source>
</evidence>
<dbReference type="AlphaFoldDB" id="A0A1Y1UNI0"/>
<keyword evidence="3 7" id="KW-0812">Transmembrane</keyword>
<comment type="similarity">
    <text evidence="2">Belongs to the CCC1 family.</text>
</comment>
<feature type="transmembrane region" description="Helical" evidence="7">
    <location>
        <begin position="310"/>
        <end position="330"/>
    </location>
</feature>
<feature type="region of interest" description="Disordered" evidence="6">
    <location>
        <begin position="1"/>
        <end position="65"/>
    </location>
</feature>
<dbReference type="OrthoDB" id="73465at2759"/>
<keyword evidence="5 7" id="KW-0472">Membrane</keyword>
<proteinExistence type="inferred from homology"/>
<evidence type="ECO:0000256" key="4">
    <source>
        <dbReference type="ARBA" id="ARBA00022989"/>
    </source>
</evidence>
<reference evidence="8 9" key="1">
    <citation type="submission" date="2017-03" db="EMBL/GenBank/DDBJ databases">
        <title>Widespread Adenine N6-methylation of Active Genes in Fungi.</title>
        <authorList>
            <consortium name="DOE Joint Genome Institute"/>
            <person name="Mondo S.J."/>
            <person name="Dannebaum R.O."/>
            <person name="Kuo R.C."/>
            <person name="Louie K.B."/>
            <person name="Bewick A.J."/>
            <person name="Labutti K."/>
            <person name="Haridas S."/>
            <person name="Kuo A."/>
            <person name="Salamov A."/>
            <person name="Ahrendt S.R."/>
            <person name="Lau R."/>
            <person name="Bowen B.P."/>
            <person name="Lipzen A."/>
            <person name="Sullivan W."/>
            <person name="Andreopoulos W.B."/>
            <person name="Clum A."/>
            <person name="Lindquist E."/>
            <person name="Daum C."/>
            <person name="Northen T.R."/>
            <person name="Ramamoorthy G."/>
            <person name="Schmitz R.J."/>
            <person name="Gryganskyi A."/>
            <person name="Culley D."/>
            <person name="Magnuson J."/>
            <person name="James T.Y."/>
            <person name="O'Malley M.A."/>
            <person name="Stajich J.E."/>
            <person name="Spatafora J.W."/>
            <person name="Visel A."/>
            <person name="Grigoriev I.V."/>
        </authorList>
    </citation>
    <scope>NUCLEOTIDE SEQUENCE [LARGE SCALE GENOMIC DNA]</scope>
    <source>
        <strain evidence="8 9">NRRL Y-17943</strain>
    </source>
</reference>
<dbReference type="PANTHER" id="PTHR31851">
    <property type="entry name" value="FE(2+)/MN(2+) TRANSPORTER PCL1"/>
    <property type="match status" value="1"/>
</dbReference>
<dbReference type="FunCoup" id="A0A1Y1UNI0">
    <property type="interactions" value="321"/>
</dbReference>
<dbReference type="GO" id="GO:0030026">
    <property type="term" value="P:intracellular manganese ion homeostasis"/>
    <property type="evidence" value="ECO:0007669"/>
    <property type="project" value="InterPro"/>
</dbReference>
<evidence type="ECO:0000313" key="8">
    <source>
        <dbReference type="EMBL" id="ORX39611.1"/>
    </source>
</evidence>
<keyword evidence="4 7" id="KW-1133">Transmembrane helix</keyword>
<sequence length="403" mass="42710">MTLPSSSNSINNTNNSQNLSSSAQQPIALSRSPRGESSPSTFTPVWSVDPPPPRPPPESAPPLGARTSVHNLQAQLDHLTKGDEPLSEKCQVQQMHRETCCKELKGEDERHLIAPAVVRDIIVGLSDGLTVPFALTAGLSSIGSSRLVVTAGLAELCAGAISMGLGGFLASQAELDHYKYLQRQTHARVVRSCAAQMEREVHELLGPYGIKEVTSRLIVDQLAGLEGGGREHRSPKNSMGIEGVYTPAPPLPLAPSPPPRRNISRFNFQALFRSNDTAETGSIGPSEDIGLTPFLVKFGEGMEAVSISRLWISALTIGMSYFIGGLVPLIPYMAHADTRNGLIISASVTGLVLFIFGAFKTYFTGAKGGFGGYLYGATSTLIVGAIGAGAAYGLVRAMNVKEA</sequence>
<feature type="compositionally biased region" description="Low complexity" evidence="6">
    <location>
        <begin position="1"/>
        <end position="22"/>
    </location>
</feature>
<name>A0A1Y1UNI0_9TREE</name>
<feature type="transmembrane region" description="Helical" evidence="7">
    <location>
        <begin position="374"/>
        <end position="395"/>
    </location>
</feature>
<dbReference type="EMBL" id="NBSH01000002">
    <property type="protein sequence ID" value="ORX39611.1"/>
    <property type="molecule type" value="Genomic_DNA"/>
</dbReference>
<evidence type="ECO:0000256" key="5">
    <source>
        <dbReference type="ARBA" id="ARBA00023136"/>
    </source>
</evidence>
<evidence type="ECO:0000256" key="3">
    <source>
        <dbReference type="ARBA" id="ARBA00022692"/>
    </source>
</evidence>
<comment type="subcellular location">
    <subcellularLocation>
        <location evidence="1">Endomembrane system</location>
        <topology evidence="1">Multi-pass membrane protein</topology>
    </subcellularLocation>
</comment>
<feature type="compositionally biased region" description="Pro residues" evidence="6">
    <location>
        <begin position="49"/>
        <end position="60"/>
    </location>
</feature>
<dbReference type="GO" id="GO:0005384">
    <property type="term" value="F:manganese ion transmembrane transporter activity"/>
    <property type="evidence" value="ECO:0007669"/>
    <property type="project" value="InterPro"/>
</dbReference>